<keyword evidence="2" id="KW-0472">Membrane</keyword>
<dbReference type="Pfam" id="PF20237">
    <property type="entry name" value="DUF6594"/>
    <property type="match status" value="1"/>
</dbReference>
<feature type="region of interest" description="Disordered" evidence="1">
    <location>
        <begin position="1"/>
        <end position="87"/>
    </location>
</feature>
<accession>A0A2J6T6Z8</accession>
<proteinExistence type="predicted"/>
<feature type="compositionally biased region" description="Basic and acidic residues" evidence="1">
    <location>
        <begin position="1"/>
        <end position="18"/>
    </location>
</feature>
<feature type="transmembrane region" description="Helical" evidence="2">
    <location>
        <begin position="302"/>
        <end position="319"/>
    </location>
</feature>
<organism evidence="4 5">
    <name type="scientific">Hyaloscypha bicolor E</name>
    <dbReference type="NCBI Taxonomy" id="1095630"/>
    <lineage>
        <taxon>Eukaryota</taxon>
        <taxon>Fungi</taxon>
        <taxon>Dikarya</taxon>
        <taxon>Ascomycota</taxon>
        <taxon>Pezizomycotina</taxon>
        <taxon>Leotiomycetes</taxon>
        <taxon>Helotiales</taxon>
        <taxon>Hyaloscyphaceae</taxon>
        <taxon>Hyaloscypha</taxon>
        <taxon>Hyaloscypha bicolor</taxon>
    </lineage>
</organism>
<dbReference type="PANTHER" id="PTHR34502">
    <property type="entry name" value="DUF6594 DOMAIN-CONTAINING PROTEIN-RELATED"/>
    <property type="match status" value="1"/>
</dbReference>
<keyword evidence="2" id="KW-1133">Transmembrane helix</keyword>
<evidence type="ECO:0000256" key="2">
    <source>
        <dbReference type="SAM" id="Phobius"/>
    </source>
</evidence>
<dbReference type="PANTHER" id="PTHR34502:SF5">
    <property type="entry name" value="DUF6594 DOMAIN-CONTAINING PROTEIN"/>
    <property type="match status" value="1"/>
</dbReference>
<keyword evidence="5" id="KW-1185">Reference proteome</keyword>
<evidence type="ECO:0000313" key="5">
    <source>
        <dbReference type="Proteomes" id="UP000235371"/>
    </source>
</evidence>
<reference evidence="4 5" key="1">
    <citation type="submission" date="2016-04" db="EMBL/GenBank/DDBJ databases">
        <title>A degradative enzymes factory behind the ericoid mycorrhizal symbiosis.</title>
        <authorList>
            <consortium name="DOE Joint Genome Institute"/>
            <person name="Martino E."/>
            <person name="Morin E."/>
            <person name="Grelet G."/>
            <person name="Kuo A."/>
            <person name="Kohler A."/>
            <person name="Daghino S."/>
            <person name="Barry K."/>
            <person name="Choi C."/>
            <person name="Cichocki N."/>
            <person name="Clum A."/>
            <person name="Copeland A."/>
            <person name="Hainaut M."/>
            <person name="Haridas S."/>
            <person name="Labutti K."/>
            <person name="Lindquist E."/>
            <person name="Lipzen A."/>
            <person name="Khouja H.-R."/>
            <person name="Murat C."/>
            <person name="Ohm R."/>
            <person name="Olson A."/>
            <person name="Spatafora J."/>
            <person name="Veneault-Fourrey C."/>
            <person name="Henrissat B."/>
            <person name="Grigoriev I."/>
            <person name="Martin F."/>
            <person name="Perotto S."/>
        </authorList>
    </citation>
    <scope>NUCLEOTIDE SEQUENCE [LARGE SCALE GENOMIC DNA]</scope>
    <source>
        <strain evidence="4 5">E</strain>
    </source>
</reference>
<feature type="compositionally biased region" description="Basic and acidic residues" evidence="1">
    <location>
        <begin position="41"/>
        <end position="67"/>
    </location>
</feature>
<evidence type="ECO:0000313" key="4">
    <source>
        <dbReference type="EMBL" id="PMD58723.1"/>
    </source>
</evidence>
<dbReference type="GeneID" id="36591289"/>
<dbReference type="InterPro" id="IPR046529">
    <property type="entry name" value="DUF6594"/>
</dbReference>
<dbReference type="EMBL" id="KZ613817">
    <property type="protein sequence ID" value="PMD58723.1"/>
    <property type="molecule type" value="Genomic_DNA"/>
</dbReference>
<dbReference type="Proteomes" id="UP000235371">
    <property type="component" value="Unassembled WGS sequence"/>
</dbReference>
<feature type="transmembrane region" description="Helical" evidence="2">
    <location>
        <begin position="272"/>
        <end position="296"/>
    </location>
</feature>
<dbReference type="STRING" id="1095630.A0A2J6T6Z8"/>
<dbReference type="InParanoid" id="A0A2J6T6Z8"/>
<gene>
    <name evidence="4" type="ORF">K444DRAFT_630412</name>
</gene>
<dbReference type="AlphaFoldDB" id="A0A2J6T6Z8"/>
<sequence>MGKEQLPKDEIREVEGDKNVQASSSVEQPEKLECINATRKKTQEKTDDLPERPEMAQKNEHEVKKIEQAGTAQKVGQDDLAPSTKDLREETERLFKRAELMAIYQEDAIFRQFKTLNMLILSELEEELIRLEQELRNPESNEQRAKKILKTKETMKEYYETLLRAKDVARLGRLSFSDLQFLNALEEDFKQAFHPLEKIDVFRTKDRSDLVILTEQREETPLEKSLSKLVSPLARLVTAPDFLKKKASKQIDLELGFGSMRRFSRADLLIKMLRNMAILALSAILPLGSILALYFVKNTLNRIGVMVGFTITFAAALMISTSAKMIEVIAATAA</sequence>
<keyword evidence="2" id="KW-0812">Transmembrane</keyword>
<dbReference type="RefSeq" id="XP_024735627.1">
    <property type="nucleotide sequence ID" value="XM_024883212.1"/>
</dbReference>
<name>A0A2J6T6Z8_9HELO</name>
<evidence type="ECO:0000259" key="3">
    <source>
        <dbReference type="Pfam" id="PF20237"/>
    </source>
</evidence>
<evidence type="ECO:0000256" key="1">
    <source>
        <dbReference type="SAM" id="MobiDB-lite"/>
    </source>
</evidence>
<protein>
    <recommendedName>
        <fullName evidence="3">DUF6594 domain-containing protein</fullName>
    </recommendedName>
</protein>
<dbReference type="OrthoDB" id="5342093at2759"/>
<feature type="domain" description="DUF6594" evidence="3">
    <location>
        <begin position="98"/>
        <end position="334"/>
    </location>
</feature>